<name>A0A167M0F1_9GAMM</name>
<comment type="caution">
    <text evidence="1">The sequence shown here is derived from an EMBL/GenBank/DDBJ whole genome shotgun (WGS) entry which is preliminary data.</text>
</comment>
<evidence type="ECO:0000313" key="2">
    <source>
        <dbReference type="Proteomes" id="UP000076661"/>
    </source>
</evidence>
<dbReference type="Proteomes" id="UP000076661">
    <property type="component" value="Unassembled WGS sequence"/>
</dbReference>
<gene>
    <name evidence="1" type="ORF">N478_21170</name>
</gene>
<sequence length="219" mass="24679">MLRQLCMVTGAFCLGIFVANGYHERMPAKVSGANTGLSGFDAQQRHINSTEVIEADEPVLSGSEQVSESRPSPVHEAPLLALEQENADLRAQIKRLQMQAHQTQPTGNIAAKLQNIFVYQERDELWASEVEIQAADFLYVAELHEVVNMQQVACKTHVCQLSFQAFTLEDGNKHWQGVYNALIKMPWMRQFKTITAVQNGPSMQVHLSLKHSTELQREY</sequence>
<dbReference type="AlphaFoldDB" id="A0A167M0F1"/>
<evidence type="ECO:0000313" key="1">
    <source>
        <dbReference type="EMBL" id="KZN65611.1"/>
    </source>
</evidence>
<accession>A0A167M0F1</accession>
<reference evidence="1 2" key="1">
    <citation type="submission" date="2013-07" db="EMBL/GenBank/DDBJ databases">
        <title>Comparative Genomic and Metabolomic Analysis of Twelve Strains of Pseudoalteromonas luteoviolacea.</title>
        <authorList>
            <person name="Vynne N.G."/>
            <person name="Mansson M."/>
            <person name="Gram L."/>
        </authorList>
    </citation>
    <scope>NUCLEOTIDE SEQUENCE [LARGE SCALE GENOMIC DNA]</scope>
    <source>
        <strain evidence="1 2">S4060-1</strain>
    </source>
</reference>
<proteinExistence type="predicted"/>
<dbReference type="RefSeq" id="WP_063381533.1">
    <property type="nucleotide sequence ID" value="NZ_AUXX01000020.1"/>
</dbReference>
<dbReference type="EMBL" id="AUXX01000020">
    <property type="protein sequence ID" value="KZN65611.1"/>
    <property type="molecule type" value="Genomic_DNA"/>
</dbReference>
<protein>
    <submittedName>
        <fullName evidence="1">Uncharacterized protein</fullName>
    </submittedName>
</protein>
<organism evidence="1 2">
    <name type="scientific">Pseudoalteromonas luteoviolacea S4060-1</name>
    <dbReference type="NCBI Taxonomy" id="1365257"/>
    <lineage>
        <taxon>Bacteria</taxon>
        <taxon>Pseudomonadati</taxon>
        <taxon>Pseudomonadota</taxon>
        <taxon>Gammaproteobacteria</taxon>
        <taxon>Alteromonadales</taxon>
        <taxon>Pseudoalteromonadaceae</taxon>
        <taxon>Pseudoalteromonas</taxon>
    </lineage>
</organism>
<dbReference type="PATRIC" id="fig|1365257.3.peg.2927"/>